<dbReference type="Proteomes" id="UP000037146">
    <property type="component" value="Unassembled WGS sequence"/>
</dbReference>
<gene>
    <name evidence="1" type="ORF">AC625_09495</name>
</gene>
<protein>
    <submittedName>
        <fullName evidence="1">Uncharacterized protein</fullName>
    </submittedName>
</protein>
<organism evidence="1 2">
    <name type="scientific">Peribacillus loiseleuriae</name>
    <dbReference type="NCBI Taxonomy" id="1679170"/>
    <lineage>
        <taxon>Bacteria</taxon>
        <taxon>Bacillati</taxon>
        <taxon>Bacillota</taxon>
        <taxon>Bacilli</taxon>
        <taxon>Bacillales</taxon>
        <taxon>Bacillaceae</taxon>
        <taxon>Peribacillus</taxon>
    </lineage>
</organism>
<dbReference type="EMBL" id="LFZW01000001">
    <property type="protein sequence ID" value="KMY49742.1"/>
    <property type="molecule type" value="Genomic_DNA"/>
</dbReference>
<evidence type="ECO:0000313" key="1">
    <source>
        <dbReference type="EMBL" id="KMY49742.1"/>
    </source>
</evidence>
<evidence type="ECO:0000313" key="2">
    <source>
        <dbReference type="Proteomes" id="UP000037146"/>
    </source>
</evidence>
<dbReference type="PATRIC" id="fig|1679170.3.peg.2101"/>
<reference evidence="2" key="1">
    <citation type="submission" date="2015-07" db="EMBL/GenBank/DDBJ databases">
        <title>Genome sequencing project for genomic taxonomy and phylogenomics of Bacillus-like bacteria.</title>
        <authorList>
            <person name="Liu B."/>
            <person name="Wang J."/>
            <person name="Zhu Y."/>
            <person name="Liu G."/>
            <person name="Chen Q."/>
            <person name="Chen Z."/>
            <person name="Lan J."/>
            <person name="Che J."/>
            <person name="Ge C."/>
            <person name="Shi H."/>
            <person name="Pan Z."/>
            <person name="Liu X."/>
        </authorList>
    </citation>
    <scope>NUCLEOTIDE SEQUENCE [LARGE SCALE GENOMIC DNA]</scope>
    <source>
        <strain evidence="2">FJAT-27997</strain>
    </source>
</reference>
<dbReference type="AlphaFoldDB" id="A0A0K9GU14"/>
<keyword evidence="2" id="KW-1185">Reference proteome</keyword>
<comment type="caution">
    <text evidence="1">The sequence shown here is derived from an EMBL/GenBank/DDBJ whole genome shotgun (WGS) entry which is preliminary data.</text>
</comment>
<proteinExistence type="predicted"/>
<sequence>MTAKWEAYLKKIGRKEGSVQKFLENIQLGIRYSPEYFLFKYVSFFSIDMNLKSEGIDNPIMNGQT</sequence>
<name>A0A0K9GU14_9BACI</name>
<accession>A0A0K9GU14</accession>